<dbReference type="AlphaFoldDB" id="A0A7K3NQC3"/>
<dbReference type="RefSeq" id="WP_163303444.1">
    <property type="nucleotide sequence ID" value="NZ_JAAGRQ010000096.1"/>
</dbReference>
<protein>
    <submittedName>
        <fullName evidence="2">DUF4145 domain-containing protein</fullName>
    </submittedName>
</protein>
<gene>
    <name evidence="2" type="ORF">G3N56_16680</name>
</gene>
<name>A0A7K3NQC3_9BACT</name>
<keyword evidence="3" id="KW-1185">Reference proteome</keyword>
<reference evidence="2 3" key="1">
    <citation type="submission" date="2020-02" db="EMBL/GenBank/DDBJ databases">
        <title>Comparative genomics of sulfur disproportionating microorganisms.</title>
        <authorList>
            <person name="Ward L.M."/>
            <person name="Bertran E."/>
            <person name="Johnston D.T."/>
        </authorList>
    </citation>
    <scope>NUCLEOTIDE SEQUENCE [LARGE SCALE GENOMIC DNA]</scope>
    <source>
        <strain evidence="2 3">DSM 3696</strain>
    </source>
</reference>
<dbReference type="EMBL" id="JAAGRQ010000096">
    <property type="protein sequence ID" value="NDY58371.1"/>
    <property type="molecule type" value="Genomic_DNA"/>
</dbReference>
<dbReference type="Proteomes" id="UP000469724">
    <property type="component" value="Unassembled WGS sequence"/>
</dbReference>
<sequence>MIEEFKDKNVGGERVIFCNRCKQDTKHIIKSSLVTNGNDQINDDFIFYWSENVEILKCNGCGTTTVMVEESNSEELPWKDGAYPHIVYFPNREDGYIQVIEKGFLPWKIQKIYSETIECYRHGLVVLCVAGIRATLEGVCQDRNVKDGIVKRKRKGVYVDRKINNLEGKINGMCEAGFVSKRNIDILHTLRIVGNDAVHELSVLEKVKVEAAISILNHILTDVYVLPEKQRLLKNVQDGSGLPL</sequence>
<comment type="caution">
    <text evidence="2">The sequence shown here is derived from an EMBL/GenBank/DDBJ whole genome shotgun (WGS) entry which is preliminary data.</text>
</comment>
<evidence type="ECO:0000313" key="3">
    <source>
        <dbReference type="Proteomes" id="UP000469724"/>
    </source>
</evidence>
<evidence type="ECO:0000313" key="2">
    <source>
        <dbReference type="EMBL" id="NDY58371.1"/>
    </source>
</evidence>
<proteinExistence type="predicted"/>
<dbReference type="Pfam" id="PF13643">
    <property type="entry name" value="DUF4145"/>
    <property type="match status" value="1"/>
</dbReference>
<evidence type="ECO:0000259" key="1">
    <source>
        <dbReference type="Pfam" id="PF13643"/>
    </source>
</evidence>
<organism evidence="2 3">
    <name type="scientific">Desulfolutivibrio sulfodismutans</name>
    <dbReference type="NCBI Taxonomy" id="63561"/>
    <lineage>
        <taxon>Bacteria</taxon>
        <taxon>Pseudomonadati</taxon>
        <taxon>Thermodesulfobacteriota</taxon>
        <taxon>Desulfovibrionia</taxon>
        <taxon>Desulfovibrionales</taxon>
        <taxon>Desulfovibrionaceae</taxon>
        <taxon>Desulfolutivibrio</taxon>
    </lineage>
</organism>
<accession>A0A7K3NQC3</accession>
<dbReference type="InterPro" id="IPR025285">
    <property type="entry name" value="DUF4145"/>
</dbReference>
<feature type="domain" description="DUF4145" evidence="1">
    <location>
        <begin position="122"/>
        <end position="216"/>
    </location>
</feature>